<feature type="transmembrane region" description="Helical" evidence="5">
    <location>
        <begin position="241"/>
        <end position="260"/>
    </location>
</feature>
<comment type="subcellular location">
    <subcellularLocation>
        <location evidence="1">Membrane</location>
        <topology evidence="1">Multi-pass membrane protein</topology>
    </subcellularLocation>
</comment>
<name>N9U0U7_9GAMM</name>
<comment type="caution">
    <text evidence="7">The sequence shown here is derived from an EMBL/GenBank/DDBJ whole genome shotgun (WGS) entry which is preliminary data.</text>
</comment>
<dbReference type="InterPro" id="IPR000620">
    <property type="entry name" value="EamA_dom"/>
</dbReference>
<dbReference type="SUPFAM" id="SSF103481">
    <property type="entry name" value="Multidrug resistance efflux transporter EmrE"/>
    <property type="match status" value="2"/>
</dbReference>
<sequence>MTNKDKLLAALIVICWGLNFVAIRWGLDGVPPLLLGALRFLAVVFPAILFIPRPALPWRWLVAYGATLSLGQFAFLFCAINAGMPAGIASLVLQSQVIFTLLFAMVALGERWLPHHWVALPVAAGGLALIAGGGAGNLTLIGFFLTLCAAASWGLGNVINRHIGLRYPVHLPGLVAWSGLVPILPFLSLSWWLEGQDRIIASLSHFSLTSVLCVLYLAYVATWFGYGLWARLLTRYPVAQVAPLTLLVPCVGMLAAALLLGEHTTAQQWLGSVLVLLGFLIHLLGPRLWAWRARPALSQT</sequence>
<dbReference type="PANTHER" id="PTHR32322:SF9">
    <property type="entry name" value="AMINO-ACID METABOLITE EFFLUX PUMP-RELATED"/>
    <property type="match status" value="1"/>
</dbReference>
<keyword evidence="3 5" id="KW-1133">Transmembrane helix</keyword>
<dbReference type="GO" id="GO:0016020">
    <property type="term" value="C:membrane"/>
    <property type="evidence" value="ECO:0007669"/>
    <property type="project" value="UniProtKB-SubCell"/>
</dbReference>
<feature type="transmembrane region" description="Helical" evidence="5">
    <location>
        <begin position="266"/>
        <end position="285"/>
    </location>
</feature>
<accession>N9U0U7</accession>
<dbReference type="InterPro" id="IPR037185">
    <property type="entry name" value="EmrE-like"/>
</dbReference>
<feature type="domain" description="EamA" evidence="6">
    <location>
        <begin position="7"/>
        <end position="131"/>
    </location>
</feature>
<evidence type="ECO:0000256" key="4">
    <source>
        <dbReference type="ARBA" id="ARBA00023136"/>
    </source>
</evidence>
<protein>
    <submittedName>
        <fullName evidence="7">Drug/metabolite exporter (DME) family transporter</fullName>
    </submittedName>
</protein>
<evidence type="ECO:0000259" key="6">
    <source>
        <dbReference type="Pfam" id="PF00892"/>
    </source>
</evidence>
<evidence type="ECO:0000256" key="3">
    <source>
        <dbReference type="ARBA" id="ARBA00022989"/>
    </source>
</evidence>
<dbReference type="Proteomes" id="UP000023775">
    <property type="component" value="Unassembled WGS sequence"/>
</dbReference>
<dbReference type="Gene3D" id="1.10.3730.20">
    <property type="match status" value="1"/>
</dbReference>
<organism evidence="7 8">
    <name type="scientific">Aeromonas diversa CDC 2478-85</name>
    <dbReference type="NCBI Taxonomy" id="1268237"/>
    <lineage>
        <taxon>Bacteria</taxon>
        <taxon>Pseudomonadati</taxon>
        <taxon>Pseudomonadota</taxon>
        <taxon>Gammaproteobacteria</taxon>
        <taxon>Aeromonadales</taxon>
        <taxon>Aeromonadaceae</taxon>
        <taxon>Aeromonas</taxon>
    </lineage>
</organism>
<feature type="transmembrane region" description="Helical" evidence="5">
    <location>
        <begin position="33"/>
        <end position="51"/>
    </location>
</feature>
<evidence type="ECO:0000256" key="2">
    <source>
        <dbReference type="ARBA" id="ARBA00022692"/>
    </source>
</evidence>
<evidence type="ECO:0000256" key="5">
    <source>
        <dbReference type="SAM" id="Phobius"/>
    </source>
</evidence>
<dbReference type="eggNOG" id="COG0697">
    <property type="taxonomic scope" value="Bacteria"/>
</dbReference>
<feature type="transmembrane region" description="Helical" evidence="5">
    <location>
        <begin position="140"/>
        <end position="159"/>
    </location>
</feature>
<evidence type="ECO:0000313" key="8">
    <source>
        <dbReference type="Proteomes" id="UP000023775"/>
    </source>
</evidence>
<proteinExistence type="predicted"/>
<feature type="transmembrane region" description="Helical" evidence="5">
    <location>
        <begin position="58"/>
        <end position="82"/>
    </location>
</feature>
<dbReference type="OrthoDB" id="7158585at2"/>
<dbReference type="EMBL" id="APVG01000024">
    <property type="protein sequence ID" value="ENY71935.1"/>
    <property type="molecule type" value="Genomic_DNA"/>
</dbReference>
<dbReference type="Pfam" id="PF00892">
    <property type="entry name" value="EamA"/>
    <property type="match status" value="2"/>
</dbReference>
<evidence type="ECO:0000313" key="7">
    <source>
        <dbReference type="EMBL" id="ENY71935.1"/>
    </source>
</evidence>
<feature type="transmembrane region" description="Helical" evidence="5">
    <location>
        <begin position="7"/>
        <end position="27"/>
    </location>
</feature>
<dbReference type="PANTHER" id="PTHR32322">
    <property type="entry name" value="INNER MEMBRANE TRANSPORTER"/>
    <property type="match status" value="1"/>
</dbReference>
<feature type="transmembrane region" description="Helical" evidence="5">
    <location>
        <begin position="205"/>
        <end position="229"/>
    </location>
</feature>
<feature type="transmembrane region" description="Helical" evidence="5">
    <location>
        <begin position="171"/>
        <end position="193"/>
    </location>
</feature>
<feature type="transmembrane region" description="Helical" evidence="5">
    <location>
        <begin position="116"/>
        <end position="134"/>
    </location>
</feature>
<dbReference type="PATRIC" id="fig|1268237.3.peg.2043"/>
<feature type="domain" description="EamA" evidence="6">
    <location>
        <begin position="141"/>
        <end position="281"/>
    </location>
</feature>
<dbReference type="AlphaFoldDB" id="N9U0U7"/>
<gene>
    <name evidence="7" type="ORF">G114_10390</name>
</gene>
<keyword evidence="8" id="KW-1185">Reference proteome</keyword>
<dbReference type="InterPro" id="IPR050638">
    <property type="entry name" value="AA-Vitamin_Transporters"/>
</dbReference>
<feature type="transmembrane region" description="Helical" evidence="5">
    <location>
        <begin position="88"/>
        <end position="109"/>
    </location>
</feature>
<evidence type="ECO:0000256" key="1">
    <source>
        <dbReference type="ARBA" id="ARBA00004141"/>
    </source>
</evidence>
<dbReference type="RefSeq" id="WP_005353062.1">
    <property type="nucleotide sequence ID" value="NZ_APVG01000024.1"/>
</dbReference>
<keyword evidence="4 5" id="KW-0472">Membrane</keyword>
<keyword evidence="2 5" id="KW-0812">Transmembrane</keyword>
<reference evidence="7 8" key="1">
    <citation type="journal article" date="2013" name="Genome Announc.">
        <title>Draft Genome Sequence of the Aeromonas diversa Type Strain.</title>
        <authorList>
            <person name="Farfan M."/>
            <person name="Spataro N."/>
            <person name="Sanglas A."/>
            <person name="Albarral V."/>
            <person name="Loren J.G."/>
            <person name="Bosch E."/>
            <person name="Fuste M.C."/>
        </authorList>
    </citation>
    <scope>NUCLEOTIDE SEQUENCE [LARGE SCALE GENOMIC DNA]</scope>
    <source>
        <strain evidence="7 8">2478-85</strain>
    </source>
</reference>